<sequence length="339" mass="38834">MARFKGRCHFRQYMPDKPTKRGFKCFSLCDSVSFYCLKFIVYTGKDYFPVPAGKPFTHHLVETLMDGYTGKSHILFCDNFYTSPALFADLREKQTGAVGTVVESRKGFPHALKHTNLPLKKGDEPVFSRSGDMVATAWHDTKRVHLLSTVHTNNTMDKLVRSAKDDGGFRRVEKPVIAETYNAYMGGVDHFDQLHKNYSYPHRSYKWYLALYLYVKDACLVNAHILYKRSGGKDNVKDFKSAVVDALIKPHMAVRKSKCRPQPNPTVDRLSAAQFGHFPAKYLDPKHRPVCKVCATIKKRAQTRFHCPQCNTALCVDRDCFRIWHTAVDVKQARQQLTD</sequence>
<dbReference type="Proteomes" id="UP000694888">
    <property type="component" value="Unplaced"/>
</dbReference>
<dbReference type="RefSeq" id="XP_035829375.1">
    <property type="nucleotide sequence ID" value="XM_035973482.1"/>
</dbReference>
<gene>
    <name evidence="3" type="primary">LOC101863793</name>
</gene>
<evidence type="ECO:0000259" key="1">
    <source>
        <dbReference type="Pfam" id="PF13843"/>
    </source>
</evidence>
<organism evidence="2 3">
    <name type="scientific">Aplysia californica</name>
    <name type="common">California sea hare</name>
    <dbReference type="NCBI Taxonomy" id="6500"/>
    <lineage>
        <taxon>Eukaryota</taxon>
        <taxon>Metazoa</taxon>
        <taxon>Spiralia</taxon>
        <taxon>Lophotrochozoa</taxon>
        <taxon>Mollusca</taxon>
        <taxon>Gastropoda</taxon>
        <taxon>Heterobranchia</taxon>
        <taxon>Euthyneura</taxon>
        <taxon>Tectipleura</taxon>
        <taxon>Aplysiida</taxon>
        <taxon>Aplysioidea</taxon>
        <taxon>Aplysiidae</taxon>
        <taxon>Aplysia</taxon>
    </lineage>
</organism>
<proteinExistence type="predicted"/>
<dbReference type="InterPro" id="IPR029526">
    <property type="entry name" value="PGBD"/>
</dbReference>
<accession>A0ABM1W3Y2</accession>
<keyword evidence="2" id="KW-1185">Reference proteome</keyword>
<protein>
    <submittedName>
        <fullName evidence="3">PiggyBac transposable element-derived protein 4-like</fullName>
    </submittedName>
</protein>
<evidence type="ECO:0000313" key="3">
    <source>
        <dbReference type="RefSeq" id="XP_035829375.1"/>
    </source>
</evidence>
<dbReference type="Pfam" id="PF13843">
    <property type="entry name" value="DDE_Tnp_1_7"/>
    <property type="match status" value="1"/>
</dbReference>
<reference evidence="3" key="1">
    <citation type="submission" date="2025-08" db="UniProtKB">
        <authorList>
            <consortium name="RefSeq"/>
        </authorList>
    </citation>
    <scope>IDENTIFICATION</scope>
</reference>
<name>A0ABM1W3Y2_APLCA</name>
<dbReference type="PANTHER" id="PTHR46599:SF3">
    <property type="entry name" value="PIGGYBAC TRANSPOSABLE ELEMENT-DERIVED PROTEIN 4"/>
    <property type="match status" value="1"/>
</dbReference>
<dbReference type="PANTHER" id="PTHR46599">
    <property type="entry name" value="PIGGYBAC TRANSPOSABLE ELEMENT-DERIVED PROTEIN 4"/>
    <property type="match status" value="1"/>
</dbReference>
<evidence type="ECO:0000313" key="2">
    <source>
        <dbReference type="Proteomes" id="UP000694888"/>
    </source>
</evidence>
<feature type="domain" description="PiggyBac transposable element-derived protein" evidence="1">
    <location>
        <begin position="1"/>
        <end position="224"/>
    </location>
</feature>
<dbReference type="GeneID" id="101863793"/>